<sequence>MLVSDIATSEENAPMSIAPPFDSDTVALDAQSIRTLAFRPVEATAFWTAVALPLVYPALMFGGLGGQELFLLVATLALHVAALRLGRGHGRDD</sequence>
<keyword evidence="1" id="KW-1133">Transmembrane helix</keyword>
<dbReference type="InterPro" id="IPR058341">
    <property type="entry name" value="DUF8028"/>
</dbReference>
<keyword evidence="1" id="KW-0472">Membrane</keyword>
<evidence type="ECO:0000256" key="1">
    <source>
        <dbReference type="SAM" id="Phobius"/>
    </source>
</evidence>
<accession>A0A4D6KDK8</accession>
<feature type="transmembrane region" description="Helical" evidence="1">
    <location>
        <begin position="69"/>
        <end position="86"/>
    </location>
</feature>
<gene>
    <name evidence="2" type="ORF">E5139_06515</name>
</gene>
<dbReference type="OMA" id="AMFWSAI"/>
<evidence type="ECO:0000313" key="3">
    <source>
        <dbReference type="Proteomes" id="UP000297053"/>
    </source>
</evidence>
<dbReference type="Proteomes" id="UP000297053">
    <property type="component" value="Chromosome"/>
</dbReference>
<evidence type="ECO:0000313" key="2">
    <source>
        <dbReference type="EMBL" id="QCD65305.1"/>
    </source>
</evidence>
<reference evidence="2 3" key="1">
    <citation type="submission" date="2019-04" db="EMBL/GenBank/DDBJ databases">
        <title>Complete genome sequence of Arthrobacter sp. ZXY-2 associated with effective atrazine degradation and salt adaptation.</title>
        <authorList>
            <person name="Zhao X."/>
        </authorList>
    </citation>
    <scope>NUCLEOTIDE SEQUENCE [LARGE SCALE GENOMIC DNA]</scope>
    <source>
        <strain evidence="3">ZP60</strain>
    </source>
</reference>
<name>A0A4D6KDK8_9EURY</name>
<dbReference type="AlphaFoldDB" id="A0A4D6KDK8"/>
<keyword evidence="1" id="KW-0812">Transmembrane</keyword>
<reference evidence="2 3" key="2">
    <citation type="submission" date="2019-04" db="EMBL/GenBank/DDBJ databases">
        <authorList>
            <person name="Yang S."/>
            <person name="Wei W."/>
        </authorList>
    </citation>
    <scope>NUCLEOTIDE SEQUENCE [LARGE SCALE GENOMIC DNA]</scope>
    <source>
        <strain evidence="3">ZP60</strain>
    </source>
</reference>
<dbReference type="KEGG" id="halz:E5139_06515"/>
<organism evidence="2 3">
    <name type="scientific">Halomicrobium mukohataei</name>
    <dbReference type="NCBI Taxonomy" id="57705"/>
    <lineage>
        <taxon>Archaea</taxon>
        <taxon>Methanobacteriati</taxon>
        <taxon>Methanobacteriota</taxon>
        <taxon>Stenosarchaea group</taxon>
        <taxon>Halobacteria</taxon>
        <taxon>Halobacteriales</taxon>
        <taxon>Haloarculaceae</taxon>
        <taxon>Halomicrobium</taxon>
    </lineage>
</organism>
<dbReference type="EMBL" id="CP039375">
    <property type="protein sequence ID" value="QCD65305.1"/>
    <property type="molecule type" value="Genomic_DNA"/>
</dbReference>
<proteinExistence type="predicted"/>
<dbReference type="Pfam" id="PF26071">
    <property type="entry name" value="DUF8028"/>
    <property type="match status" value="1"/>
</dbReference>
<feature type="transmembrane region" description="Helical" evidence="1">
    <location>
        <begin position="44"/>
        <end position="63"/>
    </location>
</feature>
<protein>
    <submittedName>
        <fullName evidence="2">Uncharacterized protein</fullName>
    </submittedName>
</protein>